<feature type="transmembrane region" description="Helical" evidence="2">
    <location>
        <begin position="272"/>
        <end position="291"/>
    </location>
</feature>
<gene>
    <name evidence="3" type="ORF">AKJ09_02767</name>
</gene>
<evidence type="ECO:0000313" key="4">
    <source>
        <dbReference type="Proteomes" id="UP000064967"/>
    </source>
</evidence>
<reference evidence="3 4" key="1">
    <citation type="submission" date="2015-08" db="EMBL/GenBank/DDBJ databases">
        <authorList>
            <person name="Babu N.S."/>
            <person name="Beckwith C.J."/>
            <person name="Beseler K.G."/>
            <person name="Brison A."/>
            <person name="Carone J.V."/>
            <person name="Caskin T.P."/>
            <person name="Diamond M."/>
            <person name="Durham M.E."/>
            <person name="Foxe J.M."/>
            <person name="Go M."/>
            <person name="Henderson B.A."/>
            <person name="Jones I.B."/>
            <person name="McGettigan J.A."/>
            <person name="Micheletti S.J."/>
            <person name="Nasrallah M.E."/>
            <person name="Ortiz D."/>
            <person name="Piller C.R."/>
            <person name="Privatt S.R."/>
            <person name="Schneider S.L."/>
            <person name="Sharp S."/>
            <person name="Smith T.C."/>
            <person name="Stanton J.D."/>
            <person name="Ullery H.E."/>
            <person name="Wilson R.J."/>
            <person name="Serrano M.G."/>
            <person name="Buck G."/>
            <person name="Lee V."/>
            <person name="Wang Y."/>
            <person name="Carvalho R."/>
            <person name="Voegtly L."/>
            <person name="Shi R."/>
            <person name="Duckworth R."/>
            <person name="Johnson A."/>
            <person name="Loviza R."/>
            <person name="Walstead R."/>
            <person name="Shah Z."/>
            <person name="Kiflezghi M."/>
            <person name="Wade K."/>
            <person name="Ball S.L."/>
            <person name="Bradley K.W."/>
            <person name="Asai D.J."/>
            <person name="Bowman C.A."/>
            <person name="Russell D.A."/>
            <person name="Pope W.H."/>
            <person name="Jacobs-Sera D."/>
            <person name="Hendrix R.W."/>
            <person name="Hatfull G.F."/>
        </authorList>
    </citation>
    <scope>NUCLEOTIDE SEQUENCE [LARGE SCALE GENOMIC DNA]</scope>
    <source>
        <strain evidence="3 4">DSM 27648</strain>
    </source>
</reference>
<evidence type="ECO:0008006" key="5">
    <source>
        <dbReference type="Google" id="ProtNLM"/>
    </source>
</evidence>
<sequence length="314" mass="32318">MARADGASSNAPSSNAASPSPEDRRAAADAYDKGSARYLLRDYAGAAEWFELADRLAPDTSALRSAIRAHKQIGSPPHMARAATLALRLKTRIPNDAAANRSADEVIASASSSLGRVIVRCQGCQIEVDGVLEAAPDLFATPGEHKIVGHWPNGQVASKAVDVRVGQKDVLDWMDVKAVASTPPKGTSTTPGPAAALQPSPGESQEPSKGLPPVFALSGAALTAVLGGATAVSWFADAVPAGNKLIRDAEATHVSDPAQEDRVQGAETRTTVLLAATACTAAATLVVGLVFTRWSGAPRVDATTGRASLLQASF</sequence>
<evidence type="ECO:0000256" key="2">
    <source>
        <dbReference type="SAM" id="Phobius"/>
    </source>
</evidence>
<proteinExistence type="predicted"/>
<dbReference type="KEGG" id="llu:AKJ09_02767"/>
<organism evidence="3 4">
    <name type="scientific">Labilithrix luteola</name>
    <dbReference type="NCBI Taxonomy" id="1391654"/>
    <lineage>
        <taxon>Bacteria</taxon>
        <taxon>Pseudomonadati</taxon>
        <taxon>Myxococcota</taxon>
        <taxon>Polyangia</taxon>
        <taxon>Polyangiales</taxon>
        <taxon>Labilitrichaceae</taxon>
        <taxon>Labilithrix</taxon>
    </lineage>
</organism>
<keyword evidence="4" id="KW-1185">Reference proteome</keyword>
<evidence type="ECO:0000313" key="3">
    <source>
        <dbReference type="EMBL" id="AKU96103.1"/>
    </source>
</evidence>
<feature type="transmembrane region" description="Helical" evidence="2">
    <location>
        <begin position="214"/>
        <end position="236"/>
    </location>
</feature>
<dbReference type="AlphaFoldDB" id="A0A0K1PRE3"/>
<dbReference type="STRING" id="1391654.AKJ09_02767"/>
<dbReference type="Proteomes" id="UP000064967">
    <property type="component" value="Chromosome"/>
</dbReference>
<feature type="region of interest" description="Disordered" evidence="1">
    <location>
        <begin position="1"/>
        <end position="28"/>
    </location>
</feature>
<keyword evidence="2" id="KW-0472">Membrane</keyword>
<feature type="compositionally biased region" description="Low complexity" evidence="1">
    <location>
        <begin position="181"/>
        <end position="196"/>
    </location>
</feature>
<dbReference type="EMBL" id="CP012333">
    <property type="protein sequence ID" value="AKU96103.1"/>
    <property type="molecule type" value="Genomic_DNA"/>
</dbReference>
<keyword evidence="2" id="KW-1133">Transmembrane helix</keyword>
<accession>A0A0K1PRE3</accession>
<evidence type="ECO:0000256" key="1">
    <source>
        <dbReference type="SAM" id="MobiDB-lite"/>
    </source>
</evidence>
<feature type="compositionally biased region" description="Low complexity" evidence="1">
    <location>
        <begin position="7"/>
        <end position="20"/>
    </location>
</feature>
<name>A0A0K1PRE3_9BACT</name>
<protein>
    <recommendedName>
        <fullName evidence="5">Tetratricopeptide repeat protein</fullName>
    </recommendedName>
</protein>
<feature type="region of interest" description="Disordered" evidence="1">
    <location>
        <begin position="181"/>
        <end position="211"/>
    </location>
</feature>
<keyword evidence="2" id="KW-0812">Transmembrane</keyword>